<gene>
    <name evidence="1" type="ORF">DHW31_09525</name>
</gene>
<dbReference type="Proteomes" id="UP000263098">
    <property type="component" value="Unassembled WGS sequence"/>
</dbReference>
<dbReference type="EMBL" id="DPVG01000347">
    <property type="protein sequence ID" value="HCK25001.1"/>
    <property type="molecule type" value="Genomic_DNA"/>
</dbReference>
<evidence type="ECO:0000313" key="2">
    <source>
        <dbReference type="Proteomes" id="UP000263098"/>
    </source>
</evidence>
<dbReference type="RefSeq" id="WP_276964839.1">
    <property type="nucleotide sequence ID" value="NZ_CANRGK010000021.1"/>
</dbReference>
<evidence type="ECO:0000313" key="1">
    <source>
        <dbReference type="EMBL" id="HCK25001.1"/>
    </source>
</evidence>
<dbReference type="GO" id="GO:0016740">
    <property type="term" value="F:transferase activity"/>
    <property type="evidence" value="ECO:0007669"/>
    <property type="project" value="UniProtKB-KW"/>
</dbReference>
<dbReference type="Gene3D" id="3.40.630.30">
    <property type="match status" value="1"/>
</dbReference>
<name>A0A351M1R9_9BACE</name>
<sequence>MEIRKATMADVQRQLELFDIARSVMRNTGNMEQWTNGYPSQEVIEDDIVAGNSYVCMDDEGEMVATFCFWQGKDDTYDYIENGKWLNDKPYGVVHRLAGSGKIKGIGSYCLQWCFDRCFNIRVDTHRDNWVMQSVLRKNGFTECGIIYLKNGAPRVAFQKL</sequence>
<dbReference type="InterPro" id="IPR016181">
    <property type="entry name" value="Acyl_CoA_acyltransferase"/>
</dbReference>
<keyword evidence="1" id="KW-0808">Transferase</keyword>
<reference evidence="1 2" key="1">
    <citation type="journal article" date="2018" name="Nat. Biotechnol.">
        <title>A standardized bacterial taxonomy based on genome phylogeny substantially revises the tree of life.</title>
        <authorList>
            <person name="Parks D.H."/>
            <person name="Chuvochina M."/>
            <person name="Waite D.W."/>
            <person name="Rinke C."/>
            <person name="Skarshewski A."/>
            <person name="Chaumeil P.A."/>
            <person name="Hugenholtz P."/>
        </authorList>
    </citation>
    <scope>NUCLEOTIDE SEQUENCE [LARGE SCALE GENOMIC DNA]</scope>
    <source>
        <strain evidence="1">UBA9667</strain>
    </source>
</reference>
<proteinExistence type="predicted"/>
<dbReference type="SUPFAM" id="SSF55729">
    <property type="entry name" value="Acyl-CoA N-acyltransferases (Nat)"/>
    <property type="match status" value="1"/>
</dbReference>
<accession>A0A351M1R9</accession>
<dbReference type="AlphaFoldDB" id="A0A351M1R9"/>
<organism evidence="1 2">
    <name type="scientific">Bacteroides graminisolvens</name>
    <dbReference type="NCBI Taxonomy" id="477666"/>
    <lineage>
        <taxon>Bacteria</taxon>
        <taxon>Pseudomonadati</taxon>
        <taxon>Bacteroidota</taxon>
        <taxon>Bacteroidia</taxon>
        <taxon>Bacteroidales</taxon>
        <taxon>Bacteroidaceae</taxon>
        <taxon>Bacteroides</taxon>
    </lineage>
</organism>
<protein>
    <submittedName>
        <fullName evidence="1">GNAT family N-acetyltransferase</fullName>
    </submittedName>
</protein>
<comment type="caution">
    <text evidence="1">The sequence shown here is derived from an EMBL/GenBank/DDBJ whole genome shotgun (WGS) entry which is preliminary data.</text>
</comment>